<evidence type="ECO:0000256" key="1">
    <source>
        <dbReference type="SAM" id="SignalP"/>
    </source>
</evidence>
<dbReference type="Pfam" id="PF02333">
    <property type="entry name" value="Phytase"/>
    <property type="match status" value="1"/>
</dbReference>
<sequence>MLFIHEILMKPTLLLPALLLTACASMPIGYEPIDEMPETDLSVPAVTAKVETASVDSSGDAADDPAIWIDPRDASRSLVLGTDKQAGLYSYDLTGNVVQFIPSGALNNVDLRQRVTVGGWLGDLAAATNRTDNSVTLFTIRSGEMTEMGRFPAARKEPYGFCMGYQDENVLMVVTHKNGEVDLFRLDGFGEPAQATLLQTVKMESQLEGCVFDEPNAALYVGEENAGITRYDLNPSAEMPLTGGRRIDVLGSDTGIVADIEGLAIYRQGETGGYLIASSQGNNTYAVYKLEDGTYLGRFSIGTDEATGIDGAEETDGIEASSAALPGYPKGVFLVQDGFNMPEGSTQNYKYVDWRDIEAALDLE</sequence>
<dbReference type="InParanoid" id="A0A371RK49"/>
<dbReference type="AlphaFoldDB" id="A0A371RK49"/>
<name>A0A371RK49_9PROT</name>
<protein>
    <submittedName>
        <fullName evidence="3">3-phytase</fullName>
    </submittedName>
</protein>
<reference evidence="3 4" key="1">
    <citation type="submission" date="2018-08" db="EMBL/GenBank/DDBJ databases">
        <title>Parvularcula sp. SM1705, isolated from surface water of the South Sea China.</title>
        <authorList>
            <person name="Sun L."/>
        </authorList>
    </citation>
    <scope>NUCLEOTIDE SEQUENCE [LARGE SCALE GENOMIC DNA]</scope>
    <source>
        <strain evidence="3 4">SM1705</strain>
    </source>
</reference>
<feature type="domain" description="BPP" evidence="2">
    <location>
        <begin position="36"/>
        <end position="361"/>
    </location>
</feature>
<dbReference type="PROSITE" id="PS51662">
    <property type="entry name" value="BP_PHYTASE"/>
    <property type="match status" value="1"/>
</dbReference>
<dbReference type="InterPro" id="IPR003431">
    <property type="entry name" value="B-propeller_Phytase"/>
</dbReference>
<evidence type="ECO:0000313" key="3">
    <source>
        <dbReference type="EMBL" id="RFB05814.1"/>
    </source>
</evidence>
<comment type="caution">
    <text evidence="3">The sequence shown here is derived from an EMBL/GenBank/DDBJ whole genome shotgun (WGS) entry which is preliminary data.</text>
</comment>
<dbReference type="EMBL" id="QUQO01000001">
    <property type="protein sequence ID" value="RFB05814.1"/>
    <property type="molecule type" value="Genomic_DNA"/>
</dbReference>
<dbReference type="Gene3D" id="2.120.10.30">
    <property type="entry name" value="TolB, C-terminal domain"/>
    <property type="match status" value="1"/>
</dbReference>
<gene>
    <name evidence="3" type="ORF">DX908_11365</name>
</gene>
<feature type="signal peptide" evidence="1">
    <location>
        <begin position="1"/>
        <end position="24"/>
    </location>
</feature>
<dbReference type="Proteomes" id="UP000264589">
    <property type="component" value="Unassembled WGS sequence"/>
</dbReference>
<proteinExistence type="predicted"/>
<keyword evidence="4" id="KW-1185">Reference proteome</keyword>
<dbReference type="SUPFAM" id="SSF50956">
    <property type="entry name" value="Thermostable phytase (3-phytase)"/>
    <property type="match status" value="1"/>
</dbReference>
<feature type="chain" id="PRO_5016705103" evidence="1">
    <location>
        <begin position="25"/>
        <end position="364"/>
    </location>
</feature>
<keyword evidence="1" id="KW-0732">Signal</keyword>
<dbReference type="GO" id="GO:0016158">
    <property type="term" value="F:inositol hexakisphosphate 3-phosphatase activity"/>
    <property type="evidence" value="ECO:0007669"/>
    <property type="project" value="InterPro"/>
</dbReference>
<evidence type="ECO:0000313" key="4">
    <source>
        <dbReference type="Proteomes" id="UP000264589"/>
    </source>
</evidence>
<organism evidence="3 4">
    <name type="scientific">Parvularcula marina</name>
    <dbReference type="NCBI Taxonomy" id="2292771"/>
    <lineage>
        <taxon>Bacteria</taxon>
        <taxon>Pseudomonadati</taxon>
        <taxon>Pseudomonadota</taxon>
        <taxon>Alphaproteobacteria</taxon>
        <taxon>Parvularculales</taxon>
        <taxon>Parvularculaceae</taxon>
        <taxon>Parvularcula</taxon>
    </lineage>
</organism>
<accession>A0A371RK49</accession>
<evidence type="ECO:0000259" key="2">
    <source>
        <dbReference type="PROSITE" id="PS51662"/>
    </source>
</evidence>
<dbReference type="InterPro" id="IPR011042">
    <property type="entry name" value="6-blade_b-propeller_TolB-like"/>
</dbReference>